<evidence type="ECO:0000259" key="1">
    <source>
        <dbReference type="PROSITE" id="PS50846"/>
    </source>
</evidence>
<sequence length="327" mass="34244">MKQKMVIKVEMKCDRCRSKALALVAAARGVHSVALAGDARDRLVVAGEDVDSAKLAGALRRKVGPAQILQVDTEAAKKKDGGGGDKKAHAAAAAPAAAVVQYVPSALCYQYAPPQVPVSFVYEPPATGYAVGYQQPRYDDPCSIIGPNSAVIPFHGPNSTEMLIRLQGVSEKGHAKAMQVAAAVDGVESVTLSGKDKSLLRVVGEGVDCNHLTTRLRRKVGRADVVELHTLNGGGYYGGYGSSYSRSGSGLSRADATAGYSSSYPTTARGGYAPEYCGGGYGSHQQPPASYGYGYYSQQPAYGGAPTVVHHDQYYPSSTDPNGCCIM</sequence>
<dbReference type="OrthoDB" id="692882at2759"/>
<accession>A0A835BC37</accession>
<dbReference type="Proteomes" id="UP000636709">
    <property type="component" value="Unassembled WGS sequence"/>
</dbReference>
<evidence type="ECO:0000313" key="2">
    <source>
        <dbReference type="EMBL" id="KAF8693597.1"/>
    </source>
</evidence>
<proteinExistence type="predicted"/>
<gene>
    <name evidence="2" type="ORF">HU200_039002</name>
</gene>
<dbReference type="Gene3D" id="3.30.70.100">
    <property type="match status" value="2"/>
</dbReference>
<dbReference type="InterPro" id="IPR006121">
    <property type="entry name" value="HMA_dom"/>
</dbReference>
<dbReference type="PANTHER" id="PTHR46932">
    <property type="entry name" value="HEAVY METAL-ASSOCIATED ISOPRENYLATED PLANT PROTEIN 47"/>
    <property type="match status" value="1"/>
</dbReference>
<comment type="caution">
    <text evidence="2">The sequence shown here is derived from an EMBL/GenBank/DDBJ whole genome shotgun (WGS) entry which is preliminary data.</text>
</comment>
<protein>
    <recommendedName>
        <fullName evidence="1">HMA domain-containing protein</fullName>
    </recommendedName>
</protein>
<dbReference type="PANTHER" id="PTHR46932:SF9">
    <property type="entry name" value="OS02G0585100 PROTEIN"/>
    <property type="match status" value="1"/>
</dbReference>
<dbReference type="AlphaFoldDB" id="A0A835BC37"/>
<dbReference type="PROSITE" id="PS50846">
    <property type="entry name" value="HMA_2"/>
    <property type="match status" value="1"/>
</dbReference>
<dbReference type="EMBL" id="JACEFO010001924">
    <property type="protein sequence ID" value="KAF8693597.1"/>
    <property type="molecule type" value="Genomic_DNA"/>
</dbReference>
<dbReference type="GO" id="GO:0046872">
    <property type="term" value="F:metal ion binding"/>
    <property type="evidence" value="ECO:0007669"/>
    <property type="project" value="InterPro"/>
</dbReference>
<dbReference type="InterPro" id="IPR042885">
    <property type="entry name" value="HIPP47/16"/>
</dbReference>
<feature type="domain" description="HMA" evidence="1">
    <location>
        <begin position="2"/>
        <end position="67"/>
    </location>
</feature>
<organism evidence="2 3">
    <name type="scientific">Digitaria exilis</name>
    <dbReference type="NCBI Taxonomy" id="1010633"/>
    <lineage>
        <taxon>Eukaryota</taxon>
        <taxon>Viridiplantae</taxon>
        <taxon>Streptophyta</taxon>
        <taxon>Embryophyta</taxon>
        <taxon>Tracheophyta</taxon>
        <taxon>Spermatophyta</taxon>
        <taxon>Magnoliopsida</taxon>
        <taxon>Liliopsida</taxon>
        <taxon>Poales</taxon>
        <taxon>Poaceae</taxon>
        <taxon>PACMAD clade</taxon>
        <taxon>Panicoideae</taxon>
        <taxon>Panicodae</taxon>
        <taxon>Paniceae</taxon>
        <taxon>Anthephorinae</taxon>
        <taxon>Digitaria</taxon>
    </lineage>
</organism>
<name>A0A835BC37_9POAL</name>
<reference evidence="2" key="1">
    <citation type="submission" date="2020-07" db="EMBL/GenBank/DDBJ databases">
        <title>Genome sequence and genetic diversity analysis of an under-domesticated orphan crop, white fonio (Digitaria exilis).</title>
        <authorList>
            <person name="Bennetzen J.L."/>
            <person name="Chen S."/>
            <person name="Ma X."/>
            <person name="Wang X."/>
            <person name="Yssel A.E.J."/>
            <person name="Chaluvadi S.R."/>
            <person name="Johnson M."/>
            <person name="Gangashetty P."/>
            <person name="Hamidou F."/>
            <person name="Sanogo M.D."/>
            <person name="Zwaenepoel A."/>
            <person name="Wallace J."/>
            <person name="Van De Peer Y."/>
            <person name="Van Deynze A."/>
        </authorList>
    </citation>
    <scope>NUCLEOTIDE SEQUENCE</scope>
    <source>
        <tissue evidence="2">Leaves</tissue>
    </source>
</reference>
<evidence type="ECO:0000313" key="3">
    <source>
        <dbReference type="Proteomes" id="UP000636709"/>
    </source>
</evidence>
<keyword evidence="3" id="KW-1185">Reference proteome</keyword>